<evidence type="ECO:0000313" key="2">
    <source>
        <dbReference type="Proteomes" id="UP000222564"/>
    </source>
</evidence>
<reference evidence="1 2" key="1">
    <citation type="submission" date="2013-09" db="EMBL/GenBank/DDBJ databases">
        <title>Biodegradation of hydrocarbons in the deep terrestrial subsurface : characterization of a microbial consortium composed of two Desulfotomaculum species originating from a deep geological formation.</title>
        <authorList>
            <person name="Aullo T."/>
            <person name="Berlendis S."/>
            <person name="Lascourreges J.-F."/>
            <person name="Dessort D."/>
            <person name="Saint-Laurent S."/>
            <person name="Schraauwers B."/>
            <person name="Mas J."/>
            <person name="Magot M."/>
            <person name="Ranchou-Peyruse A."/>
        </authorList>
    </citation>
    <scope>NUCLEOTIDE SEQUENCE [LARGE SCALE GENOMIC DNA]</scope>
    <source>
        <strain evidence="1 2">Bs107</strain>
    </source>
</reference>
<dbReference type="AlphaFoldDB" id="A0A2C6MH37"/>
<dbReference type="Proteomes" id="UP000222564">
    <property type="component" value="Unassembled WGS sequence"/>
</dbReference>
<protein>
    <submittedName>
        <fullName evidence="1">Uncharacterized protein</fullName>
    </submittedName>
</protein>
<evidence type="ECO:0000313" key="1">
    <source>
        <dbReference type="EMBL" id="PHJ38726.1"/>
    </source>
</evidence>
<dbReference type="EMBL" id="AWQQ01000046">
    <property type="protein sequence ID" value="PHJ38726.1"/>
    <property type="molecule type" value="Genomic_DNA"/>
</dbReference>
<comment type="caution">
    <text evidence="1">The sequence shown here is derived from an EMBL/GenBank/DDBJ whole genome shotgun (WGS) entry which is preliminary data.</text>
</comment>
<organism evidence="1 2">
    <name type="scientific">Desulforamulus profundi</name>
    <dbReference type="NCBI Taxonomy" id="1383067"/>
    <lineage>
        <taxon>Bacteria</taxon>
        <taxon>Bacillati</taxon>
        <taxon>Bacillota</taxon>
        <taxon>Clostridia</taxon>
        <taxon>Eubacteriales</taxon>
        <taxon>Peptococcaceae</taxon>
        <taxon>Desulforamulus</taxon>
    </lineage>
</organism>
<name>A0A2C6MH37_9FIRM</name>
<gene>
    <name evidence="1" type="ORF">P378_08220</name>
</gene>
<keyword evidence="2" id="KW-1185">Reference proteome</keyword>
<dbReference type="Gene3D" id="1.10.10.60">
    <property type="entry name" value="Homeodomain-like"/>
    <property type="match status" value="1"/>
</dbReference>
<accession>A0A2C6MH37</accession>
<sequence length="158" mass="18549">MAKNAVGTRGGVGKRQDQGLNYYVFHRDTLPKTQPRYLTKVDQIPPEVVDKLIDMYQKDRLTLMQIAEKMGMEWWTVKEVFKKHGIERISLTERAKMKRAKDFDLIYRLHFVEEVSVQEIYQKYGFSPPYVRSVLKEGPETYKSRSVPIKMKQDKSGS</sequence>
<proteinExistence type="predicted"/>